<dbReference type="PANTHER" id="PTHR30273">
    <property type="entry name" value="PERIPLASMIC SIGNAL SENSOR AND SIGMA FACTOR ACTIVATOR FECR-RELATED"/>
    <property type="match status" value="1"/>
</dbReference>
<dbReference type="GO" id="GO:0016989">
    <property type="term" value="F:sigma factor antagonist activity"/>
    <property type="evidence" value="ECO:0007669"/>
    <property type="project" value="TreeGrafter"/>
</dbReference>
<feature type="domain" description="FecR N-terminal" evidence="2">
    <location>
        <begin position="21"/>
        <end position="58"/>
    </location>
</feature>
<dbReference type="RefSeq" id="WP_166950516.1">
    <property type="nucleotide sequence ID" value="NZ_JAARLZ010000010.1"/>
</dbReference>
<dbReference type="AlphaFoldDB" id="A0A7X5UD97"/>
<evidence type="ECO:0000313" key="4">
    <source>
        <dbReference type="Proteomes" id="UP000490980"/>
    </source>
</evidence>
<dbReference type="Pfam" id="PF04773">
    <property type="entry name" value="FecR"/>
    <property type="match status" value="1"/>
</dbReference>
<evidence type="ECO:0000313" key="3">
    <source>
        <dbReference type="EMBL" id="NII08093.1"/>
    </source>
</evidence>
<proteinExistence type="predicted"/>
<evidence type="ECO:0000259" key="1">
    <source>
        <dbReference type="Pfam" id="PF04773"/>
    </source>
</evidence>
<dbReference type="InterPro" id="IPR012373">
    <property type="entry name" value="Ferrdict_sens_TM"/>
</dbReference>
<reference evidence="3 4" key="1">
    <citation type="submission" date="2020-03" db="EMBL/GenBank/DDBJ databases">
        <authorList>
            <person name="Lai Q."/>
        </authorList>
    </citation>
    <scope>NUCLEOTIDE SEQUENCE [LARGE SCALE GENOMIC DNA]</scope>
    <source>
        <strain evidence="3 4">CCUG 25036</strain>
    </source>
</reference>
<evidence type="ECO:0000259" key="2">
    <source>
        <dbReference type="Pfam" id="PF16220"/>
    </source>
</evidence>
<dbReference type="InterPro" id="IPR032623">
    <property type="entry name" value="FecR_N"/>
</dbReference>
<gene>
    <name evidence="3" type="ORF">HBF25_17040</name>
</gene>
<dbReference type="Gene3D" id="2.60.120.1440">
    <property type="match status" value="1"/>
</dbReference>
<comment type="caution">
    <text evidence="3">The sequence shown here is derived from an EMBL/GenBank/DDBJ whole genome shotgun (WGS) entry which is preliminary data.</text>
</comment>
<dbReference type="EMBL" id="JAARLZ010000010">
    <property type="protein sequence ID" value="NII08093.1"/>
    <property type="molecule type" value="Genomic_DNA"/>
</dbReference>
<dbReference type="PIRSF" id="PIRSF018266">
    <property type="entry name" value="FecR"/>
    <property type="match status" value="1"/>
</dbReference>
<feature type="domain" description="FecR protein" evidence="1">
    <location>
        <begin position="114"/>
        <end position="202"/>
    </location>
</feature>
<keyword evidence="4" id="KW-1185">Reference proteome</keyword>
<name>A0A7X5UD97_9GAMM</name>
<protein>
    <submittedName>
        <fullName evidence="3">DUF4880 domain-containing protein</fullName>
    </submittedName>
</protein>
<dbReference type="Pfam" id="PF16220">
    <property type="entry name" value="DUF4880"/>
    <property type="match status" value="1"/>
</dbReference>
<dbReference type="InterPro" id="IPR006860">
    <property type="entry name" value="FecR"/>
</dbReference>
<sequence>MSPPISFPETPPAESPDVVADEARTWLVWLASDRVDDAGMAAFETWLARPGHRRVFEQERVLWRSFGPPRAEMSAKPHVRKPRRRIIAFAAAAALAAWFIAPETWLRLRADYRSSHGIASVTLPDGSRAVLDAGSAIAVHYDRDARRIVLLSGRAWFEVAPDALRRFSVDAAGGVVEDISTAFVVSRDAGHVEAVVGQGRVRVSAHKGDDWISLETGQGVSYGPSSPLQRLGDVPADRVGAWRQGELFLDGTSVAYAIDRIGRYRQGPIFIHGDISKLARVNAAFRIDHPEQALDVLAATAGLTVTRLPLGIAVVSVTSRTH</sequence>
<dbReference type="PANTHER" id="PTHR30273:SF2">
    <property type="entry name" value="PROTEIN FECR"/>
    <property type="match status" value="1"/>
</dbReference>
<accession>A0A7X5UD97</accession>
<organism evidence="3 4">
    <name type="scientific">Luteibacter anthropi</name>
    <dbReference type="NCBI Taxonomy" id="564369"/>
    <lineage>
        <taxon>Bacteria</taxon>
        <taxon>Pseudomonadati</taxon>
        <taxon>Pseudomonadota</taxon>
        <taxon>Gammaproteobacteria</taxon>
        <taxon>Lysobacterales</taxon>
        <taxon>Rhodanobacteraceae</taxon>
        <taxon>Luteibacter</taxon>
    </lineage>
</organism>
<dbReference type="Proteomes" id="UP000490980">
    <property type="component" value="Unassembled WGS sequence"/>
</dbReference>